<evidence type="ECO:0000256" key="4">
    <source>
        <dbReference type="ARBA" id="ARBA00032976"/>
    </source>
</evidence>
<dbReference type="InterPro" id="IPR002509">
    <property type="entry name" value="NODB_dom"/>
</dbReference>
<protein>
    <recommendedName>
        <fullName evidence="3">Chitooligosaccharide deacetylase</fullName>
    </recommendedName>
    <alternativeName>
        <fullName evidence="4">Nodulation protein B</fullName>
    </alternativeName>
</protein>
<dbReference type="Gene3D" id="3.20.20.370">
    <property type="entry name" value="Glycoside hydrolase/deacetylase"/>
    <property type="match status" value="1"/>
</dbReference>
<sequence length="315" mass="33147">MVAAWRDACAVRRRLAGGAPALEHRRVNRVLAASVGLHAACLATVLAAPRRWRPALAAVAVNQAVLTGAGLWPRSRLLGPNLTRLPAATPGIVLSFDDGPDPEVTPRVLDLLDDAGATASFFCIGQRARAFPALVRDIARRGHSVENHTDHHYRHFAALGLPGLRREVRQAQAVLADLAGRPPRWFRAPMGLRNPLLQTVLDEAGLGLASWTRRALDGARSCHAEAALRRLATGLAAGDVLLLHDGNCAHDADGVPAVLEILPPLLQRMRALGLSGVSLEMALPVHPATGSRSAAAAAPADAAAGRSRRGAGASR</sequence>
<name>A0A5R9JDL5_9PROT</name>
<evidence type="ECO:0000313" key="8">
    <source>
        <dbReference type="Proteomes" id="UP000305654"/>
    </source>
</evidence>
<feature type="domain" description="NodB homology" evidence="6">
    <location>
        <begin position="90"/>
        <end position="277"/>
    </location>
</feature>
<reference evidence="7 8" key="1">
    <citation type="submission" date="2019-05" db="EMBL/GenBank/DDBJ databases">
        <authorList>
            <person name="Pankratov T."/>
            <person name="Grouzdev D."/>
        </authorList>
    </citation>
    <scope>NUCLEOTIDE SEQUENCE [LARGE SCALE GENOMIC DNA]</scope>
    <source>
        <strain evidence="7 8">KEBCLARHB70R</strain>
    </source>
</reference>
<dbReference type="Proteomes" id="UP000305654">
    <property type="component" value="Unassembled WGS sequence"/>
</dbReference>
<gene>
    <name evidence="7" type="ORF">FE263_02540</name>
</gene>
<proteinExistence type="inferred from homology"/>
<keyword evidence="8" id="KW-1185">Reference proteome</keyword>
<dbReference type="PROSITE" id="PS51677">
    <property type="entry name" value="NODB"/>
    <property type="match status" value="1"/>
</dbReference>
<evidence type="ECO:0000256" key="2">
    <source>
        <dbReference type="ARBA" id="ARBA00010973"/>
    </source>
</evidence>
<evidence type="ECO:0000256" key="5">
    <source>
        <dbReference type="SAM" id="MobiDB-lite"/>
    </source>
</evidence>
<dbReference type="OrthoDB" id="9784220at2"/>
<dbReference type="InterPro" id="IPR050248">
    <property type="entry name" value="Polysacc_deacetylase_ArnD"/>
</dbReference>
<dbReference type="PANTHER" id="PTHR10587:SF137">
    <property type="entry name" value="4-DEOXY-4-FORMAMIDO-L-ARABINOSE-PHOSPHOUNDECAPRENOL DEFORMYLASE ARND-RELATED"/>
    <property type="match status" value="1"/>
</dbReference>
<feature type="region of interest" description="Disordered" evidence="5">
    <location>
        <begin position="292"/>
        <end position="315"/>
    </location>
</feature>
<organism evidence="7 8">
    <name type="scientific">Lichenicoccus roseus</name>
    <dbReference type="NCBI Taxonomy" id="2683649"/>
    <lineage>
        <taxon>Bacteria</taxon>
        <taxon>Pseudomonadati</taxon>
        <taxon>Pseudomonadota</taxon>
        <taxon>Alphaproteobacteria</taxon>
        <taxon>Acetobacterales</taxon>
        <taxon>Acetobacteraceae</taxon>
        <taxon>Lichenicoccus</taxon>
    </lineage>
</organism>
<evidence type="ECO:0000256" key="3">
    <source>
        <dbReference type="ARBA" id="ARBA00020071"/>
    </source>
</evidence>
<comment type="function">
    <text evidence="1">Is involved in generating a small heat-stable compound (Nod), an acylated oligomer of N-acetylglucosamine, that stimulates mitosis in various plant protoplasts.</text>
</comment>
<dbReference type="GO" id="GO:0005975">
    <property type="term" value="P:carbohydrate metabolic process"/>
    <property type="evidence" value="ECO:0007669"/>
    <property type="project" value="InterPro"/>
</dbReference>
<dbReference type="AlphaFoldDB" id="A0A5R9JDL5"/>
<evidence type="ECO:0000256" key="1">
    <source>
        <dbReference type="ARBA" id="ARBA00003236"/>
    </source>
</evidence>
<evidence type="ECO:0000313" key="7">
    <source>
        <dbReference type="EMBL" id="TLU74647.1"/>
    </source>
</evidence>
<accession>A0A5R9JDL5</accession>
<comment type="caution">
    <text evidence="7">The sequence shown here is derived from an EMBL/GenBank/DDBJ whole genome shotgun (WGS) entry which is preliminary data.</text>
</comment>
<dbReference type="InterPro" id="IPR011330">
    <property type="entry name" value="Glyco_hydro/deAcase_b/a-brl"/>
</dbReference>
<dbReference type="CDD" id="cd10917">
    <property type="entry name" value="CE4_NodB_like_6s_7s"/>
    <property type="match status" value="1"/>
</dbReference>
<dbReference type="Pfam" id="PF01522">
    <property type="entry name" value="Polysacc_deac_1"/>
    <property type="match status" value="1"/>
</dbReference>
<dbReference type="GO" id="GO:0016810">
    <property type="term" value="F:hydrolase activity, acting on carbon-nitrogen (but not peptide) bonds"/>
    <property type="evidence" value="ECO:0007669"/>
    <property type="project" value="InterPro"/>
</dbReference>
<evidence type="ECO:0000259" key="6">
    <source>
        <dbReference type="PROSITE" id="PS51677"/>
    </source>
</evidence>
<comment type="similarity">
    <text evidence="2">Belongs to the polysaccharide deacetylase family.</text>
</comment>
<dbReference type="PANTHER" id="PTHR10587">
    <property type="entry name" value="GLYCOSYL TRANSFERASE-RELATED"/>
    <property type="match status" value="1"/>
</dbReference>
<dbReference type="EMBL" id="VCDI01000001">
    <property type="protein sequence ID" value="TLU74647.1"/>
    <property type="molecule type" value="Genomic_DNA"/>
</dbReference>
<dbReference type="SUPFAM" id="SSF88713">
    <property type="entry name" value="Glycoside hydrolase/deacetylase"/>
    <property type="match status" value="1"/>
</dbReference>